<evidence type="ECO:0008006" key="3">
    <source>
        <dbReference type="Google" id="ProtNLM"/>
    </source>
</evidence>
<dbReference type="EMBL" id="JAJDKZ010000326">
    <property type="protein sequence ID" value="MCB8611698.1"/>
    <property type="molecule type" value="Genomic_DNA"/>
</dbReference>
<evidence type="ECO:0000313" key="1">
    <source>
        <dbReference type="EMBL" id="MCB8611698.1"/>
    </source>
</evidence>
<proteinExistence type="predicted"/>
<sequence length="60" mass="7098">MEKIRREMEHPEKDRLPIHFSFGAVSGQKTPEELIKEADQAMYSDKHNRKEERDTVCPNN</sequence>
<reference evidence="1" key="1">
    <citation type="submission" date="2021-10" db="EMBL/GenBank/DDBJ databases">
        <title>Collection of gut derived symbiotic bacterial strains cultured from healthy donors.</title>
        <authorList>
            <person name="Lin H."/>
            <person name="Littmann E."/>
            <person name="Kohout C."/>
            <person name="Pamer E.G."/>
        </authorList>
    </citation>
    <scope>NUCLEOTIDE SEQUENCE</scope>
    <source>
        <strain evidence="1">DFI.4.48</strain>
    </source>
</reference>
<gene>
    <name evidence="1" type="ORF">LJD69_13985</name>
</gene>
<evidence type="ECO:0000313" key="2">
    <source>
        <dbReference type="Proteomes" id="UP001198439"/>
    </source>
</evidence>
<comment type="caution">
    <text evidence="1">The sequence shown here is derived from an EMBL/GenBank/DDBJ whole genome shotgun (WGS) entry which is preliminary data.</text>
</comment>
<dbReference type="Proteomes" id="UP001198439">
    <property type="component" value="Unassembled WGS sequence"/>
</dbReference>
<organism evidence="1 2">
    <name type="scientific">Faecalibacillus faecis</name>
    <dbReference type="NCBI Taxonomy" id="1982628"/>
    <lineage>
        <taxon>Bacteria</taxon>
        <taxon>Bacillati</taxon>
        <taxon>Bacillota</taxon>
        <taxon>Erysipelotrichia</taxon>
        <taxon>Erysipelotrichales</taxon>
        <taxon>Coprobacillaceae</taxon>
        <taxon>Faecalibacillus</taxon>
    </lineage>
</organism>
<dbReference type="InterPro" id="IPR043128">
    <property type="entry name" value="Rev_trsase/Diguanyl_cyclase"/>
</dbReference>
<dbReference type="Gene3D" id="3.30.70.270">
    <property type="match status" value="1"/>
</dbReference>
<dbReference type="AlphaFoldDB" id="A0AAW4VXN3"/>
<protein>
    <recommendedName>
        <fullName evidence="3">GGDEF domain-containing protein</fullName>
    </recommendedName>
</protein>
<feature type="non-terminal residue" evidence="1">
    <location>
        <position position="60"/>
    </location>
</feature>
<name>A0AAW4VXN3_9FIRM</name>
<accession>A0AAW4VXN3</accession>
<dbReference type="RefSeq" id="WP_227280247.1">
    <property type="nucleotide sequence ID" value="NZ_JAJDKZ010000326.1"/>
</dbReference>